<evidence type="ECO:0000313" key="4">
    <source>
        <dbReference type="EMBL" id="OUP61601.1"/>
    </source>
</evidence>
<dbReference type="AlphaFoldDB" id="A0A1Y4M2P1"/>
<dbReference type="SUPFAM" id="SSF51261">
    <property type="entry name" value="Duplicated hybrid motif"/>
    <property type="match status" value="1"/>
</dbReference>
<dbReference type="EMBL" id="NFKM01000002">
    <property type="protein sequence ID" value="OUP61601.1"/>
    <property type="molecule type" value="Genomic_DNA"/>
</dbReference>
<evidence type="ECO:0000256" key="1">
    <source>
        <dbReference type="SAM" id="Coils"/>
    </source>
</evidence>
<keyword evidence="1" id="KW-0175">Coiled coil</keyword>
<feature type="signal peptide" evidence="2">
    <location>
        <begin position="1"/>
        <end position="22"/>
    </location>
</feature>
<protein>
    <recommendedName>
        <fullName evidence="3">M23ase beta-sheet core domain-containing protein</fullName>
    </recommendedName>
</protein>
<keyword evidence="5" id="KW-1185">Reference proteome</keyword>
<evidence type="ECO:0000259" key="3">
    <source>
        <dbReference type="Pfam" id="PF01551"/>
    </source>
</evidence>
<feature type="domain" description="M23ase beta-sheet core" evidence="3">
    <location>
        <begin position="255"/>
        <end position="361"/>
    </location>
</feature>
<gene>
    <name evidence="4" type="ORF">B5F14_01220</name>
</gene>
<dbReference type="Gene3D" id="2.70.70.10">
    <property type="entry name" value="Glucose Permease (Domain IIA)"/>
    <property type="match status" value="1"/>
</dbReference>
<dbReference type="PANTHER" id="PTHR21666:SF270">
    <property type="entry name" value="MUREIN HYDROLASE ACTIVATOR ENVC"/>
    <property type="match status" value="1"/>
</dbReference>
<evidence type="ECO:0000313" key="5">
    <source>
        <dbReference type="Proteomes" id="UP000195447"/>
    </source>
</evidence>
<dbReference type="RefSeq" id="WP_087158072.1">
    <property type="nucleotide sequence ID" value="NZ_NFKM01000002.1"/>
</dbReference>
<proteinExistence type="predicted"/>
<organism evidence="4 5">
    <name type="scientific">Faecalitalea cylindroides</name>
    <dbReference type="NCBI Taxonomy" id="39483"/>
    <lineage>
        <taxon>Bacteria</taxon>
        <taxon>Bacillati</taxon>
        <taxon>Bacillota</taxon>
        <taxon>Erysipelotrichia</taxon>
        <taxon>Erysipelotrichales</taxon>
        <taxon>Erysipelotrichaceae</taxon>
        <taxon>Faecalitalea</taxon>
    </lineage>
</organism>
<comment type="caution">
    <text evidence="4">The sequence shown here is derived from an EMBL/GenBank/DDBJ whole genome shotgun (WGS) entry which is preliminary data.</text>
</comment>
<sequence length="405" mass="45758">MKLSLLCNCLFLCLSGCTHAFANEEVDYDTLVEHCRLDQVNEISLALSKDLNELSDQLQVISDTKDQLKKQLNQIRLQKEIVDKEYDEIRTQGSICLMRLQTRYPFSYDTLIDAYTEYAYDKEFINELKEQTVQKSKIETEYTKISHQYEKLHISCTKLQDQIDHLFSLQDRLFARFSSQIQEFKDSGEYNVHKIIQGNEQLPAYGAIHLEEYETNESCLVAGNYSIDSYSLNWSSVIENGTISAGTWTYPDGGMHLGLDIAASMFSEVKAPANGIILYADAPVDSDNGYLQNWCGWPAGGGNTICMICAVDEKLYGVSFAHLSNQIYVYPGQQVRQNDLLALSGNSGNSSGPHTHIEIFELRVSLEEAVEYFMQGADFSFGNGFDMPNTCSNIACRIRPENVLL</sequence>
<name>A0A1Y4M2P1_9FIRM</name>
<feature type="chain" id="PRO_5012554110" description="M23ase beta-sheet core domain-containing protein" evidence="2">
    <location>
        <begin position="23"/>
        <end position="405"/>
    </location>
</feature>
<dbReference type="InterPro" id="IPR050570">
    <property type="entry name" value="Cell_wall_metabolism_enzyme"/>
</dbReference>
<dbReference type="Proteomes" id="UP000195447">
    <property type="component" value="Unassembled WGS sequence"/>
</dbReference>
<dbReference type="PANTHER" id="PTHR21666">
    <property type="entry name" value="PEPTIDASE-RELATED"/>
    <property type="match status" value="1"/>
</dbReference>
<dbReference type="Pfam" id="PF01551">
    <property type="entry name" value="Peptidase_M23"/>
    <property type="match status" value="1"/>
</dbReference>
<dbReference type="InterPro" id="IPR016047">
    <property type="entry name" value="M23ase_b-sheet_dom"/>
</dbReference>
<accession>A0A1Y4M2P1</accession>
<keyword evidence="2" id="KW-0732">Signal</keyword>
<feature type="coiled-coil region" evidence="1">
    <location>
        <begin position="51"/>
        <end position="92"/>
    </location>
</feature>
<evidence type="ECO:0000256" key="2">
    <source>
        <dbReference type="SAM" id="SignalP"/>
    </source>
</evidence>
<dbReference type="CDD" id="cd12797">
    <property type="entry name" value="M23_peptidase"/>
    <property type="match status" value="1"/>
</dbReference>
<dbReference type="InterPro" id="IPR011055">
    <property type="entry name" value="Dup_hybrid_motif"/>
</dbReference>
<dbReference type="GO" id="GO:0004222">
    <property type="term" value="F:metalloendopeptidase activity"/>
    <property type="evidence" value="ECO:0007669"/>
    <property type="project" value="TreeGrafter"/>
</dbReference>
<reference evidence="5" key="1">
    <citation type="submission" date="2017-04" db="EMBL/GenBank/DDBJ databases">
        <title>Function of individual gut microbiota members based on whole genome sequencing of pure cultures obtained from chicken caecum.</title>
        <authorList>
            <person name="Medvecky M."/>
            <person name="Cejkova D."/>
            <person name="Polansky O."/>
            <person name="Karasova D."/>
            <person name="Kubasova T."/>
            <person name="Cizek A."/>
            <person name="Rychlik I."/>
        </authorList>
    </citation>
    <scope>NUCLEOTIDE SEQUENCE [LARGE SCALE GENOMIC DNA]</scope>
    <source>
        <strain evidence="5">An178</strain>
    </source>
</reference>